<organism evidence="8 9">
    <name type="scientific">Tetracentron sinense</name>
    <name type="common">Spur-leaf</name>
    <dbReference type="NCBI Taxonomy" id="13715"/>
    <lineage>
        <taxon>Eukaryota</taxon>
        <taxon>Viridiplantae</taxon>
        <taxon>Streptophyta</taxon>
        <taxon>Embryophyta</taxon>
        <taxon>Tracheophyta</taxon>
        <taxon>Spermatophyta</taxon>
        <taxon>Magnoliopsida</taxon>
        <taxon>Trochodendrales</taxon>
        <taxon>Trochodendraceae</taxon>
        <taxon>Tetracentron</taxon>
    </lineage>
</organism>
<evidence type="ECO:0000256" key="3">
    <source>
        <dbReference type="ARBA" id="ARBA00022630"/>
    </source>
</evidence>
<evidence type="ECO:0000256" key="1">
    <source>
        <dbReference type="ARBA" id="ARBA00022543"/>
    </source>
</evidence>
<evidence type="ECO:0000256" key="5">
    <source>
        <dbReference type="ARBA" id="ARBA00022991"/>
    </source>
</evidence>
<keyword evidence="4" id="KW-0288">FMN</keyword>
<dbReference type="InterPro" id="IPR000014">
    <property type="entry name" value="PAS"/>
</dbReference>
<keyword evidence="2" id="KW-0716">Sensory transduction</keyword>
<dbReference type="AlphaFoldDB" id="A0A835DNA2"/>
<dbReference type="OrthoDB" id="432483at2759"/>
<accession>A0A835DNA2</accession>
<dbReference type="GO" id="GO:0009881">
    <property type="term" value="F:photoreceptor activity"/>
    <property type="evidence" value="ECO:0007669"/>
    <property type="project" value="UniProtKB-KW"/>
</dbReference>
<feature type="domain" description="PAS" evidence="7">
    <location>
        <begin position="171"/>
        <end position="225"/>
    </location>
</feature>
<dbReference type="Proteomes" id="UP000655225">
    <property type="component" value="Unassembled WGS sequence"/>
</dbReference>
<gene>
    <name evidence="8" type="ORF">HHK36_002364</name>
</gene>
<comment type="caution">
    <text evidence="8">The sequence shown here is derived from an EMBL/GenBank/DDBJ whole genome shotgun (WGS) entry which is preliminary data.</text>
</comment>
<proteinExistence type="predicted"/>
<dbReference type="InterPro" id="IPR035965">
    <property type="entry name" value="PAS-like_dom_sf"/>
</dbReference>
<keyword evidence="3" id="KW-0285">Flavoprotein</keyword>
<dbReference type="PANTHER" id="PTHR47429">
    <property type="entry name" value="PROTEIN TWIN LOV 1"/>
    <property type="match status" value="1"/>
</dbReference>
<dbReference type="Gene3D" id="3.30.450.20">
    <property type="entry name" value="PAS domain"/>
    <property type="match status" value="1"/>
</dbReference>
<evidence type="ECO:0000313" key="9">
    <source>
        <dbReference type="Proteomes" id="UP000655225"/>
    </source>
</evidence>
<dbReference type="PROSITE" id="PS50112">
    <property type="entry name" value="PAS"/>
    <property type="match status" value="1"/>
</dbReference>
<dbReference type="OMA" id="PRAHIQG"/>
<evidence type="ECO:0000256" key="4">
    <source>
        <dbReference type="ARBA" id="ARBA00022643"/>
    </source>
</evidence>
<evidence type="ECO:0000256" key="2">
    <source>
        <dbReference type="ARBA" id="ARBA00022606"/>
    </source>
</evidence>
<evidence type="ECO:0000313" key="8">
    <source>
        <dbReference type="EMBL" id="KAF8409846.1"/>
    </source>
</evidence>
<dbReference type="PANTHER" id="PTHR47429:SF2">
    <property type="entry name" value="PROTEIN TWIN LOV 1"/>
    <property type="match status" value="1"/>
</dbReference>
<name>A0A835DNA2_TETSI</name>
<dbReference type="Pfam" id="PF13426">
    <property type="entry name" value="PAS_9"/>
    <property type="match status" value="1"/>
</dbReference>
<dbReference type="GO" id="GO:0005634">
    <property type="term" value="C:nucleus"/>
    <property type="evidence" value="ECO:0007669"/>
    <property type="project" value="TreeGrafter"/>
</dbReference>
<keyword evidence="9" id="KW-1185">Reference proteome</keyword>
<evidence type="ECO:0000259" key="7">
    <source>
        <dbReference type="PROSITE" id="PS50112"/>
    </source>
</evidence>
<keyword evidence="6" id="KW-0675">Receptor</keyword>
<protein>
    <recommendedName>
        <fullName evidence="7">PAS domain-containing protein</fullName>
    </recommendedName>
</protein>
<dbReference type="SUPFAM" id="SSF55785">
    <property type="entry name" value="PYP-like sensor domain (PAS domain)"/>
    <property type="match status" value="1"/>
</dbReference>
<keyword evidence="1" id="KW-0600">Photoreceptor protein</keyword>
<sequence>MQVEVSKYTEGLNDKVLRPNGLPNSLICYDSRQKDKALCSITEVVQTVKHPRAHIQGGDHQTPPKPEDQEKFNLDYFLPKSSEIENLSTPGRQTPQMDAKSDVSTAMLDHDAGKKSRKSGRISFMGFKGRSLSYAERHDHQPIIEPEVLMTKDVERSDSWDRLERERDIRQGIDLATTLERIEKNFVITDPRLPDNPIIFASDSFLELTEYTREEILGRNCRYEICFLCGVI</sequence>
<evidence type="ECO:0000256" key="6">
    <source>
        <dbReference type="ARBA" id="ARBA00023170"/>
    </source>
</evidence>
<keyword evidence="5" id="KW-0157">Chromophore</keyword>
<dbReference type="EMBL" id="JABCRI010000002">
    <property type="protein sequence ID" value="KAF8409846.1"/>
    <property type="molecule type" value="Genomic_DNA"/>
</dbReference>
<reference evidence="8 9" key="1">
    <citation type="submission" date="2020-04" db="EMBL/GenBank/DDBJ databases">
        <title>Plant Genome Project.</title>
        <authorList>
            <person name="Zhang R.-G."/>
        </authorList>
    </citation>
    <scope>NUCLEOTIDE SEQUENCE [LARGE SCALE GENOMIC DNA]</scope>
    <source>
        <strain evidence="8">YNK0</strain>
        <tissue evidence="8">Leaf</tissue>
    </source>
</reference>